<feature type="binding site" evidence="1">
    <location>
        <begin position="8"/>
        <end position="15"/>
    </location>
    <ligand>
        <name>substrate</name>
    </ligand>
</feature>
<dbReference type="EMBL" id="LNAL01000006">
    <property type="protein sequence ID" value="KUG08126.1"/>
    <property type="molecule type" value="Genomic_DNA"/>
</dbReference>
<dbReference type="Proteomes" id="UP000054223">
    <property type="component" value="Unassembled WGS sequence"/>
</dbReference>
<evidence type="ECO:0000313" key="3">
    <source>
        <dbReference type="Proteomes" id="UP000054223"/>
    </source>
</evidence>
<proteinExistence type="predicted"/>
<dbReference type="SUPFAM" id="SSF53254">
    <property type="entry name" value="Phosphoglycerate mutase-like"/>
    <property type="match status" value="1"/>
</dbReference>
<evidence type="ECO:0000256" key="1">
    <source>
        <dbReference type="PIRSR" id="PIRSR613078-2"/>
    </source>
</evidence>
<dbReference type="Gene3D" id="3.40.50.1240">
    <property type="entry name" value="Phosphoglycerate mutase-like"/>
    <property type="match status" value="1"/>
</dbReference>
<accession>A0A9X0HLI6</accession>
<sequence>MKTLYLMRHAKSSWNFDGLSDKERPLNSRGRADAPHMGQALASRNIQPDLLVSSPAVRALSTAALVAKELNYPPDSIQVIPGIYEADAERLFDIITELPDEASSVLLVGHNPTLTDTVNMLSTRSLNDMPTAAVVCLHFHADQWAQVHRANSEFYFYDYPKNHHDE</sequence>
<reference evidence="2 3" key="1">
    <citation type="submission" date="2015-11" db="EMBL/GenBank/DDBJ databases">
        <title>Solirubrum puertoriconensis gen. nov. an environmental bacteria isolated in Puerto Rico.</title>
        <authorList>
            <person name="Cuebas-Irizarry M.F."/>
            <person name="Montalvo-Rodriguez R."/>
        </authorList>
    </citation>
    <scope>NUCLEOTIDE SEQUENCE [LARGE SCALE GENOMIC DNA]</scope>
    <source>
        <strain evidence="2 3">MC1A</strain>
    </source>
</reference>
<gene>
    <name evidence="2" type="ORF">ASU33_07985</name>
</gene>
<organism evidence="2 3">
    <name type="scientific">Solirubrum puertoriconensis</name>
    <dbReference type="NCBI Taxonomy" id="1751427"/>
    <lineage>
        <taxon>Bacteria</taxon>
        <taxon>Pseudomonadati</taxon>
        <taxon>Bacteroidota</taxon>
        <taxon>Cytophagia</taxon>
        <taxon>Cytophagales</taxon>
    </lineage>
</organism>
<comment type="caution">
    <text evidence="2">The sequence shown here is derived from an EMBL/GenBank/DDBJ whole genome shotgun (WGS) entry which is preliminary data.</text>
</comment>
<dbReference type="InterPro" id="IPR029033">
    <property type="entry name" value="His_PPase_superfam"/>
</dbReference>
<name>A0A9X0HLI6_SOLP1</name>
<dbReference type="PANTHER" id="PTHR47623">
    <property type="entry name" value="OS09G0287300 PROTEIN"/>
    <property type="match status" value="1"/>
</dbReference>
<keyword evidence="3" id="KW-1185">Reference proteome</keyword>
<dbReference type="SMART" id="SM00855">
    <property type="entry name" value="PGAM"/>
    <property type="match status" value="1"/>
</dbReference>
<dbReference type="CDD" id="cd07067">
    <property type="entry name" value="HP_PGM_like"/>
    <property type="match status" value="1"/>
</dbReference>
<dbReference type="RefSeq" id="WP_059069252.1">
    <property type="nucleotide sequence ID" value="NZ_LNAL01000006.1"/>
</dbReference>
<dbReference type="Pfam" id="PF00300">
    <property type="entry name" value="His_Phos_1"/>
    <property type="match status" value="1"/>
</dbReference>
<dbReference type="PANTHER" id="PTHR47623:SF1">
    <property type="entry name" value="OS09G0287300 PROTEIN"/>
    <property type="match status" value="1"/>
</dbReference>
<feature type="binding site" evidence="1">
    <location>
        <position position="58"/>
    </location>
    <ligand>
        <name>substrate</name>
    </ligand>
</feature>
<dbReference type="AlphaFoldDB" id="A0A9X0HLI6"/>
<dbReference type="OrthoDB" id="9810154at2"/>
<evidence type="ECO:0000313" key="2">
    <source>
        <dbReference type="EMBL" id="KUG08126.1"/>
    </source>
</evidence>
<dbReference type="InterPro" id="IPR013078">
    <property type="entry name" value="His_Pase_superF_clade-1"/>
</dbReference>
<protein>
    <submittedName>
        <fullName evidence="2">Phosphohistidine phosphatase</fullName>
    </submittedName>
</protein>